<dbReference type="PANTHER" id="PTHR11842">
    <property type="entry name" value="MITOTIC SPINDLE ASSEMBLY CHECKPOINT PROTEIN MAD2"/>
    <property type="match status" value="1"/>
</dbReference>
<dbReference type="InterPro" id="IPR003511">
    <property type="entry name" value="HORMA_dom"/>
</dbReference>
<keyword evidence="3" id="KW-0132">Cell division</keyword>
<dbReference type="RefSeq" id="XP_009027203.1">
    <property type="nucleotide sequence ID" value="XM_009028955.1"/>
</dbReference>
<accession>T1FZJ4</accession>
<evidence type="ECO:0000256" key="4">
    <source>
        <dbReference type="ARBA" id="ARBA00022776"/>
    </source>
</evidence>
<dbReference type="EMBL" id="AMQM01001516">
    <property type="status" value="NOT_ANNOTATED_CDS"/>
    <property type="molecule type" value="Genomic_DNA"/>
</dbReference>
<organism evidence="9 10">
    <name type="scientific">Helobdella robusta</name>
    <name type="common">Californian leech</name>
    <dbReference type="NCBI Taxonomy" id="6412"/>
    <lineage>
        <taxon>Eukaryota</taxon>
        <taxon>Metazoa</taxon>
        <taxon>Spiralia</taxon>
        <taxon>Lophotrochozoa</taxon>
        <taxon>Annelida</taxon>
        <taxon>Clitellata</taxon>
        <taxon>Hirudinea</taxon>
        <taxon>Rhynchobdellida</taxon>
        <taxon>Glossiphoniidae</taxon>
        <taxon>Helobdella</taxon>
    </lineage>
</organism>
<comment type="subcellular location">
    <subcellularLocation>
        <location evidence="1">Nucleus</location>
    </subcellularLocation>
</comment>
<dbReference type="EMBL" id="KB097571">
    <property type="protein sequence ID" value="ESN94213.1"/>
    <property type="molecule type" value="Genomic_DNA"/>
</dbReference>
<dbReference type="GO" id="GO:0000776">
    <property type="term" value="C:kinetochore"/>
    <property type="evidence" value="ECO:0000318"/>
    <property type="project" value="GO_Central"/>
</dbReference>
<evidence type="ECO:0000256" key="5">
    <source>
        <dbReference type="ARBA" id="ARBA00023242"/>
    </source>
</evidence>
<dbReference type="GO" id="GO:0051301">
    <property type="term" value="P:cell division"/>
    <property type="evidence" value="ECO:0007669"/>
    <property type="project" value="UniProtKB-KW"/>
</dbReference>
<keyword evidence="10" id="KW-1185">Reference proteome</keyword>
<reference evidence="9" key="3">
    <citation type="submission" date="2015-06" db="UniProtKB">
        <authorList>
            <consortium name="EnsemblMetazoa"/>
        </authorList>
    </citation>
    <scope>IDENTIFICATION</scope>
</reference>
<evidence type="ECO:0000256" key="1">
    <source>
        <dbReference type="ARBA" id="ARBA00004123"/>
    </source>
</evidence>
<dbReference type="STRING" id="6412.T1FZJ4"/>
<dbReference type="PANTHER" id="PTHR11842:SF11">
    <property type="entry name" value="MITOTIC SPINDLE ASSEMBLY CHECKPOINT PROTEIN MAD2A"/>
    <property type="match status" value="1"/>
</dbReference>
<gene>
    <name evidence="9" type="primary">20214242</name>
    <name evidence="8" type="ORF">HELRODRAFT_68763</name>
</gene>
<reference evidence="8 10" key="2">
    <citation type="journal article" date="2013" name="Nature">
        <title>Insights into bilaterian evolution from three spiralian genomes.</title>
        <authorList>
            <person name="Simakov O."/>
            <person name="Marletaz F."/>
            <person name="Cho S.J."/>
            <person name="Edsinger-Gonzales E."/>
            <person name="Havlak P."/>
            <person name="Hellsten U."/>
            <person name="Kuo D.H."/>
            <person name="Larsson T."/>
            <person name="Lv J."/>
            <person name="Arendt D."/>
            <person name="Savage R."/>
            <person name="Osoegawa K."/>
            <person name="de Jong P."/>
            <person name="Grimwood J."/>
            <person name="Chapman J.A."/>
            <person name="Shapiro H."/>
            <person name="Aerts A."/>
            <person name="Otillar R.P."/>
            <person name="Terry A.Y."/>
            <person name="Boore J.L."/>
            <person name="Grigoriev I.V."/>
            <person name="Lindberg D.R."/>
            <person name="Seaver E.C."/>
            <person name="Weisblat D.A."/>
            <person name="Putnam N.H."/>
            <person name="Rokhsar D.S."/>
        </authorList>
    </citation>
    <scope>NUCLEOTIDE SEQUENCE</scope>
</reference>
<sequence length="177" mass="20513">YGVNSILYQRGLYPEDMFTRVVDFGVPLMVTTVKEISDYLDQHSKYIEEWLEKLTLQKLVVLIRSVDTGDIMERWQFNVECDKTATHNTIKEKTEADVRKEIQHVMRNILSANALLPIYDCPCSFEILIYTDKSQAVPETWKITEAGIIDNSLELRLKSYDTTIHKVSTSVAYKKLD</sequence>
<dbReference type="PROSITE" id="PS50815">
    <property type="entry name" value="HORMA"/>
    <property type="match status" value="1"/>
</dbReference>
<dbReference type="OrthoDB" id="1806at2759"/>
<dbReference type="FunCoup" id="T1FZJ4">
    <property type="interactions" value="1378"/>
</dbReference>
<keyword evidence="6" id="KW-0131">Cell cycle</keyword>
<dbReference type="EnsemblMetazoa" id="HelroT68763">
    <property type="protein sequence ID" value="HelroP68763"/>
    <property type="gene ID" value="HelroG68763"/>
</dbReference>
<feature type="domain" description="HORMA" evidence="7">
    <location>
        <begin position="1"/>
        <end position="171"/>
    </location>
</feature>
<dbReference type="SUPFAM" id="SSF56019">
    <property type="entry name" value="The spindle assembly checkpoint protein mad2"/>
    <property type="match status" value="1"/>
</dbReference>
<dbReference type="GO" id="GO:0005634">
    <property type="term" value="C:nucleus"/>
    <property type="evidence" value="ECO:0007669"/>
    <property type="project" value="UniProtKB-SubCell"/>
</dbReference>
<dbReference type="eggNOG" id="KOG3285">
    <property type="taxonomic scope" value="Eukaryota"/>
</dbReference>
<dbReference type="Proteomes" id="UP000015101">
    <property type="component" value="Unassembled WGS sequence"/>
</dbReference>
<dbReference type="GO" id="GO:0007094">
    <property type="term" value="P:mitotic spindle assembly checkpoint signaling"/>
    <property type="evidence" value="ECO:0000318"/>
    <property type="project" value="GO_Central"/>
</dbReference>
<dbReference type="FunFam" id="3.30.900.10:FF:000018">
    <property type="entry name" value="Putative mitotic spindle checkpoint component"/>
    <property type="match status" value="1"/>
</dbReference>
<dbReference type="GeneID" id="20214242"/>
<protein>
    <recommendedName>
        <fullName evidence="7">HORMA domain-containing protein</fullName>
    </recommendedName>
</protein>
<evidence type="ECO:0000259" key="7">
    <source>
        <dbReference type="PROSITE" id="PS50815"/>
    </source>
</evidence>
<evidence type="ECO:0000256" key="2">
    <source>
        <dbReference type="ARBA" id="ARBA00010348"/>
    </source>
</evidence>
<evidence type="ECO:0000313" key="10">
    <source>
        <dbReference type="Proteomes" id="UP000015101"/>
    </source>
</evidence>
<evidence type="ECO:0000256" key="6">
    <source>
        <dbReference type="ARBA" id="ARBA00023306"/>
    </source>
</evidence>
<keyword evidence="4" id="KW-0498">Mitosis</keyword>
<dbReference type="AlphaFoldDB" id="T1FZJ4"/>
<dbReference type="InterPro" id="IPR045091">
    <property type="entry name" value="Mad2-like"/>
</dbReference>
<dbReference type="Gene3D" id="3.30.900.10">
    <property type="entry name" value="HORMA domain"/>
    <property type="match status" value="1"/>
</dbReference>
<dbReference type="Pfam" id="PF02301">
    <property type="entry name" value="HORMA"/>
    <property type="match status" value="1"/>
</dbReference>
<dbReference type="KEGG" id="hro:HELRODRAFT_68763"/>
<dbReference type="OMA" id="WQFDVEI"/>
<dbReference type="InterPro" id="IPR036570">
    <property type="entry name" value="HORMA_dom_sf"/>
</dbReference>
<evidence type="ECO:0000256" key="3">
    <source>
        <dbReference type="ARBA" id="ARBA00022618"/>
    </source>
</evidence>
<dbReference type="HOGENOM" id="CLU_072097_2_0_1"/>
<comment type="similarity">
    <text evidence="2">Belongs to the MAD2 family.</text>
</comment>
<dbReference type="InParanoid" id="T1FZJ4"/>
<evidence type="ECO:0000313" key="8">
    <source>
        <dbReference type="EMBL" id="ESN94213.1"/>
    </source>
</evidence>
<dbReference type="CTD" id="20214242"/>
<keyword evidence="5" id="KW-0539">Nucleus</keyword>
<reference evidence="10" key="1">
    <citation type="submission" date="2012-12" db="EMBL/GenBank/DDBJ databases">
        <authorList>
            <person name="Hellsten U."/>
            <person name="Grimwood J."/>
            <person name="Chapman J.A."/>
            <person name="Shapiro H."/>
            <person name="Aerts A."/>
            <person name="Otillar R.P."/>
            <person name="Terry A.Y."/>
            <person name="Boore J.L."/>
            <person name="Simakov O."/>
            <person name="Marletaz F."/>
            <person name="Cho S.-J."/>
            <person name="Edsinger-Gonzales E."/>
            <person name="Havlak P."/>
            <person name="Kuo D.-H."/>
            <person name="Larsson T."/>
            <person name="Lv J."/>
            <person name="Arendt D."/>
            <person name="Savage R."/>
            <person name="Osoegawa K."/>
            <person name="de Jong P."/>
            <person name="Lindberg D.R."/>
            <person name="Seaver E.C."/>
            <person name="Weisblat D.A."/>
            <person name="Putnam N.H."/>
            <person name="Grigoriev I.V."/>
            <person name="Rokhsar D.S."/>
        </authorList>
    </citation>
    <scope>NUCLEOTIDE SEQUENCE</scope>
</reference>
<evidence type="ECO:0000313" key="9">
    <source>
        <dbReference type="EnsemblMetazoa" id="HelroP68763"/>
    </source>
</evidence>
<proteinExistence type="inferred from homology"/>
<name>T1FZJ4_HELRO</name>